<feature type="compositionally biased region" description="Low complexity" evidence="1">
    <location>
        <begin position="9"/>
        <end position="18"/>
    </location>
</feature>
<feature type="region of interest" description="Disordered" evidence="1">
    <location>
        <begin position="448"/>
        <end position="633"/>
    </location>
</feature>
<feature type="region of interest" description="Disordered" evidence="1">
    <location>
        <begin position="1"/>
        <end position="51"/>
    </location>
</feature>
<gene>
    <name evidence="2" type="ORF">AURDEDRAFT_131253</name>
</gene>
<dbReference type="OrthoDB" id="3045408at2759"/>
<protein>
    <submittedName>
        <fullName evidence="2">Uncharacterized protein</fullName>
    </submittedName>
</protein>
<name>J0LCM4_AURST</name>
<evidence type="ECO:0000313" key="2">
    <source>
        <dbReference type="EMBL" id="EJD34271.1"/>
    </source>
</evidence>
<sequence length="651" mass="69653">MADDPPAVPAAGAPAAGAKRGRDSPGPQPQAKRSKASAPAPKKRKDQTGAQHLRVLKKSIPDAARTLVAALYLHIRILLGIIAPAAVPSLPSDGDVAAFDQRYRSMDEILVLRNNPNVRTPSNDEMIQHLVELRADHGGAGTRAKQAGRVPESALHFVLGQLARYGLRSWRPNFNEDAYSLYNSTHRLVALDTFRQLVVGLAYDHMAVDKSFLDQMLLLTQVYDHYVHYRLFKIWEREQKYPGAAQAEMERDTILARRRQTAEDRGAFLKLRHYPDWVVALVSNPEATSDNEDGLAKIQGEVVAVFWIREREERADLYTRFVRWIDETRKKVKRKRTRRGPVQSIKSSTGAAERLRIVCPRRKLSEEPLPTGIALDWFNIAAFNKLDYSFRALFADEPTIAMPDNFEMLTAEPDDPKHEDSVQWRMLTQQQWMEQFGEERLKKYRIPDPAGQGVRAGPAAGSGGGGGGGGGNGGGGGSGGGGGGGGGGRGDWEPVDEIEVDKDLVSEQERFAATAKRKLGKTQPGAQDAAVPPKTGVPGRLALGKGKGKGKGKESAAPKSGGAPPSGIPRRAAASGSGSASRFSAGSGPASGSGTQGAAAGGGRPSTGNTGNSRPPRKPAAGGGSASGAGTGDIEIIEVVDLDVEMVDELV</sequence>
<feature type="compositionally biased region" description="Low complexity" evidence="1">
    <location>
        <begin position="557"/>
        <end position="588"/>
    </location>
</feature>
<keyword evidence="3" id="KW-1185">Reference proteome</keyword>
<evidence type="ECO:0000256" key="1">
    <source>
        <dbReference type="SAM" id="MobiDB-lite"/>
    </source>
</evidence>
<feature type="compositionally biased region" description="Gly residues" evidence="1">
    <location>
        <begin position="460"/>
        <end position="489"/>
    </location>
</feature>
<accession>J0LCM4</accession>
<dbReference type="KEGG" id="adl:AURDEDRAFT_131253"/>
<dbReference type="Proteomes" id="UP000006514">
    <property type="component" value="Unassembled WGS sequence"/>
</dbReference>
<feature type="compositionally biased region" description="Basic and acidic residues" evidence="1">
    <location>
        <begin position="501"/>
        <end position="510"/>
    </location>
</feature>
<organism evidence="2 3">
    <name type="scientific">Auricularia subglabra (strain TFB-10046 / SS5)</name>
    <name type="common">White-rot fungus</name>
    <name type="synonym">Auricularia delicata (strain TFB10046)</name>
    <dbReference type="NCBI Taxonomy" id="717982"/>
    <lineage>
        <taxon>Eukaryota</taxon>
        <taxon>Fungi</taxon>
        <taxon>Dikarya</taxon>
        <taxon>Basidiomycota</taxon>
        <taxon>Agaricomycotina</taxon>
        <taxon>Agaricomycetes</taxon>
        <taxon>Auriculariales</taxon>
        <taxon>Auriculariaceae</taxon>
        <taxon>Auricularia</taxon>
    </lineage>
</organism>
<evidence type="ECO:0000313" key="3">
    <source>
        <dbReference type="Proteomes" id="UP000006514"/>
    </source>
</evidence>
<proteinExistence type="predicted"/>
<dbReference type="InParanoid" id="J0LCM4"/>
<dbReference type="eggNOG" id="ENOG502SP2I">
    <property type="taxonomic scope" value="Eukaryota"/>
</dbReference>
<reference evidence="3" key="1">
    <citation type="journal article" date="2012" name="Science">
        <title>The Paleozoic origin of enzymatic lignin decomposition reconstructed from 31 fungal genomes.</title>
        <authorList>
            <person name="Floudas D."/>
            <person name="Binder M."/>
            <person name="Riley R."/>
            <person name="Barry K."/>
            <person name="Blanchette R.A."/>
            <person name="Henrissat B."/>
            <person name="Martinez A.T."/>
            <person name="Otillar R."/>
            <person name="Spatafora J.W."/>
            <person name="Yadav J.S."/>
            <person name="Aerts A."/>
            <person name="Benoit I."/>
            <person name="Boyd A."/>
            <person name="Carlson A."/>
            <person name="Copeland A."/>
            <person name="Coutinho P.M."/>
            <person name="de Vries R.P."/>
            <person name="Ferreira P."/>
            <person name="Findley K."/>
            <person name="Foster B."/>
            <person name="Gaskell J."/>
            <person name="Glotzer D."/>
            <person name="Gorecki P."/>
            <person name="Heitman J."/>
            <person name="Hesse C."/>
            <person name="Hori C."/>
            <person name="Igarashi K."/>
            <person name="Jurgens J.A."/>
            <person name="Kallen N."/>
            <person name="Kersten P."/>
            <person name="Kohler A."/>
            <person name="Kuees U."/>
            <person name="Kumar T.K.A."/>
            <person name="Kuo A."/>
            <person name="LaButti K."/>
            <person name="Larrondo L.F."/>
            <person name="Lindquist E."/>
            <person name="Ling A."/>
            <person name="Lombard V."/>
            <person name="Lucas S."/>
            <person name="Lundell T."/>
            <person name="Martin R."/>
            <person name="McLaughlin D.J."/>
            <person name="Morgenstern I."/>
            <person name="Morin E."/>
            <person name="Murat C."/>
            <person name="Nagy L.G."/>
            <person name="Nolan M."/>
            <person name="Ohm R.A."/>
            <person name="Patyshakuliyeva A."/>
            <person name="Rokas A."/>
            <person name="Ruiz-Duenas F.J."/>
            <person name="Sabat G."/>
            <person name="Salamov A."/>
            <person name="Samejima M."/>
            <person name="Schmutz J."/>
            <person name="Slot J.C."/>
            <person name="St John F."/>
            <person name="Stenlid J."/>
            <person name="Sun H."/>
            <person name="Sun S."/>
            <person name="Syed K."/>
            <person name="Tsang A."/>
            <person name="Wiebenga A."/>
            <person name="Young D."/>
            <person name="Pisabarro A."/>
            <person name="Eastwood D.C."/>
            <person name="Martin F."/>
            <person name="Cullen D."/>
            <person name="Grigoriev I.V."/>
            <person name="Hibbett D.S."/>
        </authorList>
    </citation>
    <scope>NUCLEOTIDE SEQUENCE [LARGE SCALE GENOMIC DNA]</scope>
    <source>
        <strain evidence="3">TFB10046</strain>
    </source>
</reference>
<dbReference type="AlphaFoldDB" id="J0LCM4"/>
<feature type="compositionally biased region" description="Gly residues" evidence="1">
    <location>
        <begin position="589"/>
        <end position="605"/>
    </location>
</feature>
<feature type="compositionally biased region" description="Gly residues" evidence="1">
    <location>
        <begin position="621"/>
        <end position="631"/>
    </location>
</feature>
<dbReference type="EMBL" id="JH687969">
    <property type="protein sequence ID" value="EJD34271.1"/>
    <property type="molecule type" value="Genomic_DNA"/>
</dbReference>